<accession>A0A918U9Z0</accession>
<gene>
    <name evidence="1" type="ORF">GCM10010358_80050</name>
</gene>
<protein>
    <recommendedName>
        <fullName evidence="3">SH3b domain-containing protein</fullName>
    </recommendedName>
</protein>
<proteinExistence type="predicted"/>
<reference evidence="1" key="1">
    <citation type="journal article" date="2014" name="Int. J. Syst. Evol. Microbiol.">
        <title>Complete genome sequence of Corynebacterium casei LMG S-19264T (=DSM 44701T), isolated from a smear-ripened cheese.</title>
        <authorList>
            <consortium name="US DOE Joint Genome Institute (JGI-PGF)"/>
            <person name="Walter F."/>
            <person name="Albersmeier A."/>
            <person name="Kalinowski J."/>
            <person name="Ruckert C."/>
        </authorList>
    </citation>
    <scope>NUCLEOTIDE SEQUENCE</scope>
    <source>
        <strain evidence="1">JCM 4790</strain>
    </source>
</reference>
<dbReference type="EMBL" id="BMVU01000107">
    <property type="protein sequence ID" value="GGY16303.1"/>
    <property type="molecule type" value="Genomic_DNA"/>
</dbReference>
<evidence type="ECO:0000313" key="2">
    <source>
        <dbReference type="Proteomes" id="UP000619244"/>
    </source>
</evidence>
<name>A0A918U9Z0_9ACTN</name>
<dbReference type="RefSeq" id="WP_229919910.1">
    <property type="nucleotide sequence ID" value="NZ_BMVU01000107.1"/>
</dbReference>
<dbReference type="AlphaFoldDB" id="A0A918U9Z0"/>
<reference evidence="1" key="2">
    <citation type="submission" date="2020-09" db="EMBL/GenBank/DDBJ databases">
        <authorList>
            <person name="Sun Q."/>
            <person name="Ohkuma M."/>
        </authorList>
    </citation>
    <scope>NUCLEOTIDE SEQUENCE</scope>
    <source>
        <strain evidence="1">JCM 4790</strain>
    </source>
</reference>
<keyword evidence="2" id="KW-1185">Reference proteome</keyword>
<organism evidence="1 2">
    <name type="scientific">Streptomyces minutiscleroticus</name>
    <dbReference type="NCBI Taxonomy" id="68238"/>
    <lineage>
        <taxon>Bacteria</taxon>
        <taxon>Bacillati</taxon>
        <taxon>Actinomycetota</taxon>
        <taxon>Actinomycetes</taxon>
        <taxon>Kitasatosporales</taxon>
        <taxon>Streptomycetaceae</taxon>
        <taxon>Streptomyces</taxon>
    </lineage>
</organism>
<evidence type="ECO:0008006" key="3">
    <source>
        <dbReference type="Google" id="ProtNLM"/>
    </source>
</evidence>
<comment type="caution">
    <text evidence="1">The sequence shown here is derived from an EMBL/GenBank/DDBJ whole genome shotgun (WGS) entry which is preliminary data.</text>
</comment>
<evidence type="ECO:0000313" key="1">
    <source>
        <dbReference type="EMBL" id="GGY16303.1"/>
    </source>
</evidence>
<dbReference type="Proteomes" id="UP000619244">
    <property type="component" value="Unassembled WGS sequence"/>
</dbReference>
<dbReference type="Gene3D" id="2.30.30.40">
    <property type="entry name" value="SH3 Domains"/>
    <property type="match status" value="1"/>
</dbReference>
<sequence>MPIASISPLRSRIFSGLRAPRKRLTAALLGPALIAATTVTLVQAPTASAATTWPSACTISADFNVSVTASSANLRTGPGTSYTSKGMLYRGDDARSVCMVPKSGGTIWLYIKLTTRSQSGLAKGTLGWIRYDLIQ</sequence>